<name>A0A6N2AE39_SOLCI</name>
<evidence type="ECO:0000313" key="3">
    <source>
        <dbReference type="EMBL" id="TMW80506.1"/>
    </source>
</evidence>
<dbReference type="Gene3D" id="1.10.287.2250">
    <property type="match status" value="1"/>
</dbReference>
<feature type="chain" id="PRO_5026978141" description="Cathepsin propeptide inhibitor domain-containing protein" evidence="1">
    <location>
        <begin position="34"/>
        <end position="119"/>
    </location>
</feature>
<dbReference type="EMBL" id="RXGB01052805">
    <property type="protein sequence ID" value="TMW80506.1"/>
    <property type="molecule type" value="Genomic_DNA"/>
</dbReference>
<dbReference type="SMART" id="SM00848">
    <property type="entry name" value="Inhibitor_I29"/>
    <property type="match status" value="1"/>
</dbReference>
<evidence type="ECO:0000256" key="1">
    <source>
        <dbReference type="SAM" id="SignalP"/>
    </source>
</evidence>
<accession>A0A6N2AE39</accession>
<proteinExistence type="predicted"/>
<sequence length="119" mass="13073">MAKGGGLTYAFSVTVLTCAFSLLPFHHTSVAAAAKAIPEEFKIRQVTDGRNPTTTAHGGSNHHLLGTPAEHRFKSFVQEYNKEYSTREEYIHRLGVFVKNLLRAAEHQALDPTAVHGVT</sequence>
<feature type="domain" description="Cathepsin propeptide inhibitor" evidence="2">
    <location>
        <begin position="73"/>
        <end position="118"/>
    </location>
</feature>
<dbReference type="AlphaFoldDB" id="A0A6N2AE39"/>
<feature type="non-terminal residue" evidence="3">
    <location>
        <position position="119"/>
    </location>
</feature>
<dbReference type="InterPro" id="IPR013201">
    <property type="entry name" value="Prot_inhib_I29"/>
</dbReference>
<dbReference type="Pfam" id="PF08246">
    <property type="entry name" value="Inhibitor_I29"/>
    <property type="match status" value="1"/>
</dbReference>
<feature type="signal peptide" evidence="1">
    <location>
        <begin position="1"/>
        <end position="33"/>
    </location>
</feature>
<gene>
    <name evidence="3" type="ORF">EJD97_018946</name>
</gene>
<comment type="caution">
    <text evidence="3">The sequence shown here is derived from an EMBL/GenBank/DDBJ whole genome shotgun (WGS) entry which is preliminary data.</text>
</comment>
<dbReference type="SUPFAM" id="SSF54001">
    <property type="entry name" value="Cysteine proteinases"/>
    <property type="match status" value="1"/>
</dbReference>
<reference evidence="3" key="1">
    <citation type="submission" date="2019-05" db="EMBL/GenBank/DDBJ databases">
        <title>The de novo reference genome and transcriptome assemblies of the wild tomato species Solanum chilense.</title>
        <authorList>
            <person name="Stam R."/>
            <person name="Nosenko T."/>
            <person name="Hoerger A.C."/>
            <person name="Stephan W."/>
            <person name="Seidel M.A."/>
            <person name="Kuhn J.M.M."/>
            <person name="Haberer G."/>
            <person name="Tellier A."/>
        </authorList>
    </citation>
    <scope>NUCLEOTIDE SEQUENCE</scope>
    <source>
        <tissue evidence="3">Mature leaves</tissue>
    </source>
</reference>
<evidence type="ECO:0000259" key="2">
    <source>
        <dbReference type="SMART" id="SM00848"/>
    </source>
</evidence>
<protein>
    <recommendedName>
        <fullName evidence="2">Cathepsin propeptide inhibitor domain-containing protein</fullName>
    </recommendedName>
</protein>
<dbReference type="InterPro" id="IPR038765">
    <property type="entry name" value="Papain-like_cys_pep_sf"/>
</dbReference>
<keyword evidence="1" id="KW-0732">Signal</keyword>
<organism evidence="3">
    <name type="scientific">Solanum chilense</name>
    <name type="common">Tomato</name>
    <name type="synonym">Lycopersicon chilense</name>
    <dbReference type="NCBI Taxonomy" id="4083"/>
    <lineage>
        <taxon>Eukaryota</taxon>
        <taxon>Viridiplantae</taxon>
        <taxon>Streptophyta</taxon>
        <taxon>Embryophyta</taxon>
        <taxon>Tracheophyta</taxon>
        <taxon>Spermatophyta</taxon>
        <taxon>Magnoliopsida</taxon>
        <taxon>eudicotyledons</taxon>
        <taxon>Gunneridae</taxon>
        <taxon>Pentapetalae</taxon>
        <taxon>asterids</taxon>
        <taxon>lamiids</taxon>
        <taxon>Solanales</taxon>
        <taxon>Solanaceae</taxon>
        <taxon>Solanoideae</taxon>
        <taxon>Solaneae</taxon>
        <taxon>Solanum</taxon>
        <taxon>Solanum subgen. Lycopersicon</taxon>
    </lineage>
</organism>